<name>A0ABS5ADS7_9PSEU</name>
<dbReference type="Proteomes" id="UP001519363">
    <property type="component" value="Unassembled WGS sequence"/>
</dbReference>
<evidence type="ECO:0000313" key="1">
    <source>
        <dbReference type="EMBL" id="MBP2474738.1"/>
    </source>
</evidence>
<evidence type="ECO:0008006" key="3">
    <source>
        <dbReference type="Google" id="ProtNLM"/>
    </source>
</evidence>
<keyword evidence="2" id="KW-1185">Reference proteome</keyword>
<proteinExistence type="predicted"/>
<dbReference type="EMBL" id="JAGIOO010000001">
    <property type="protein sequence ID" value="MBP2474738.1"/>
    <property type="molecule type" value="Genomic_DNA"/>
</dbReference>
<organism evidence="1 2">
    <name type="scientific">Crossiella equi</name>
    <dbReference type="NCBI Taxonomy" id="130796"/>
    <lineage>
        <taxon>Bacteria</taxon>
        <taxon>Bacillati</taxon>
        <taxon>Actinomycetota</taxon>
        <taxon>Actinomycetes</taxon>
        <taxon>Pseudonocardiales</taxon>
        <taxon>Pseudonocardiaceae</taxon>
        <taxon>Crossiella</taxon>
    </lineage>
</organism>
<comment type="caution">
    <text evidence="1">The sequence shown here is derived from an EMBL/GenBank/DDBJ whole genome shotgun (WGS) entry which is preliminary data.</text>
</comment>
<dbReference type="RefSeq" id="WP_143343033.1">
    <property type="nucleotide sequence ID" value="NZ_JAGIOO010000001.1"/>
</dbReference>
<protein>
    <recommendedName>
        <fullName evidence="3">GIY-YIG nuclease family protein</fullName>
    </recommendedName>
</protein>
<sequence length="240" mass="26228">MTNSLAEDHAALFRTYGLVRDHKGYAKLTERISAFCSAPDCGAPRQISVTELLSGATPCLSCAKPVDPDAPHVVYMMHFPALRAYKIGITNTNARQCRITAHRANGGTVVAQCKVPNKEAALTVERQVLHAVRDHPSGCTERDFPQGGHTETWSENGPAIDLGALVKSCHIEEAPGFGRLRALEEYFAHEPATLSELAEFCAVDVVEVDGTLVHTVGLSEPREQVLRKIRARRNTHYTGM</sequence>
<gene>
    <name evidence="1" type="ORF">JOF53_003610</name>
</gene>
<reference evidence="1 2" key="1">
    <citation type="submission" date="2021-03" db="EMBL/GenBank/DDBJ databases">
        <title>Sequencing the genomes of 1000 actinobacteria strains.</title>
        <authorList>
            <person name="Klenk H.-P."/>
        </authorList>
    </citation>
    <scope>NUCLEOTIDE SEQUENCE [LARGE SCALE GENOMIC DNA]</scope>
    <source>
        <strain evidence="1 2">DSM 44580</strain>
    </source>
</reference>
<evidence type="ECO:0000313" key="2">
    <source>
        <dbReference type="Proteomes" id="UP001519363"/>
    </source>
</evidence>
<accession>A0ABS5ADS7</accession>